<reference evidence="2" key="1">
    <citation type="submission" date="2021-06" db="EMBL/GenBank/DDBJ databases">
        <authorList>
            <person name="Kallberg Y."/>
            <person name="Tangrot J."/>
            <person name="Rosling A."/>
        </authorList>
    </citation>
    <scope>NUCLEOTIDE SEQUENCE</scope>
    <source>
        <strain evidence="2">MA453B</strain>
    </source>
</reference>
<sequence length="136" mass="15531">MAQNQTNNQVNTTQPLTQSDKTHNNNGHNQDMEINKNPKDTANNPLSSKQQPKPASTRVEVPMPNPKIKELVKQVPKSDSICHDTWNACINKQRVSYSQVAARSTNNYSNQPEQLWLTEISNKLEKKKKQAFDYKL</sequence>
<gene>
    <name evidence="2" type="ORF">DERYTH_LOCUS3693</name>
</gene>
<evidence type="ECO:0000313" key="2">
    <source>
        <dbReference type="EMBL" id="CAG8517347.1"/>
    </source>
</evidence>
<protein>
    <submittedName>
        <fullName evidence="2">11939_t:CDS:1</fullName>
    </submittedName>
</protein>
<name>A0A9N9A2K9_9GLOM</name>
<evidence type="ECO:0000313" key="3">
    <source>
        <dbReference type="Proteomes" id="UP000789405"/>
    </source>
</evidence>
<evidence type="ECO:0000256" key="1">
    <source>
        <dbReference type="SAM" id="MobiDB-lite"/>
    </source>
</evidence>
<accession>A0A9N9A2K9</accession>
<proteinExistence type="predicted"/>
<feature type="compositionally biased region" description="Polar residues" evidence="1">
    <location>
        <begin position="40"/>
        <end position="54"/>
    </location>
</feature>
<comment type="caution">
    <text evidence="2">The sequence shown here is derived from an EMBL/GenBank/DDBJ whole genome shotgun (WGS) entry which is preliminary data.</text>
</comment>
<dbReference type="EMBL" id="CAJVPY010001333">
    <property type="protein sequence ID" value="CAG8517347.1"/>
    <property type="molecule type" value="Genomic_DNA"/>
</dbReference>
<dbReference type="Proteomes" id="UP000789405">
    <property type="component" value="Unassembled WGS sequence"/>
</dbReference>
<organism evidence="2 3">
    <name type="scientific">Dentiscutata erythropus</name>
    <dbReference type="NCBI Taxonomy" id="1348616"/>
    <lineage>
        <taxon>Eukaryota</taxon>
        <taxon>Fungi</taxon>
        <taxon>Fungi incertae sedis</taxon>
        <taxon>Mucoromycota</taxon>
        <taxon>Glomeromycotina</taxon>
        <taxon>Glomeromycetes</taxon>
        <taxon>Diversisporales</taxon>
        <taxon>Gigasporaceae</taxon>
        <taxon>Dentiscutata</taxon>
    </lineage>
</organism>
<keyword evidence="3" id="KW-1185">Reference proteome</keyword>
<dbReference type="AlphaFoldDB" id="A0A9N9A2K9"/>
<feature type="compositionally biased region" description="Basic and acidic residues" evidence="1">
    <location>
        <begin position="30"/>
        <end position="39"/>
    </location>
</feature>
<feature type="region of interest" description="Disordered" evidence="1">
    <location>
        <begin position="1"/>
        <end position="66"/>
    </location>
</feature>
<feature type="compositionally biased region" description="Low complexity" evidence="1">
    <location>
        <begin position="1"/>
        <end position="18"/>
    </location>
</feature>